<dbReference type="GO" id="GO:0045505">
    <property type="term" value="F:dynein intermediate chain binding"/>
    <property type="evidence" value="ECO:0007669"/>
    <property type="project" value="InterPro"/>
</dbReference>
<protein>
    <submittedName>
        <fullName evidence="2">Uncharacterized protein</fullName>
    </submittedName>
</protein>
<gene>
    <name evidence="2" type="primary">Contig3791.g4061</name>
    <name evidence="2" type="ORF">STYLEM_8724</name>
</gene>
<dbReference type="PANTHER" id="PTHR22878">
    <property type="entry name" value="DYNEIN HEAVY CHAIN 6, AXONEMAL-LIKE-RELATED"/>
    <property type="match status" value="1"/>
</dbReference>
<dbReference type="Gene3D" id="1.20.920.60">
    <property type="match status" value="1"/>
</dbReference>
<accession>A0A078AFP8</accession>
<dbReference type="GO" id="GO:0030286">
    <property type="term" value="C:dynein complex"/>
    <property type="evidence" value="ECO:0007669"/>
    <property type="project" value="InterPro"/>
</dbReference>
<dbReference type="EMBL" id="CCKQ01008293">
    <property type="protein sequence ID" value="CDW79733.1"/>
    <property type="molecule type" value="Genomic_DNA"/>
</dbReference>
<evidence type="ECO:0000256" key="1">
    <source>
        <dbReference type="SAM" id="Coils"/>
    </source>
</evidence>
<keyword evidence="3" id="KW-1185">Reference proteome</keyword>
<keyword evidence="1" id="KW-0175">Coiled coil</keyword>
<dbReference type="GO" id="GO:0007018">
    <property type="term" value="P:microtubule-based movement"/>
    <property type="evidence" value="ECO:0007669"/>
    <property type="project" value="InterPro"/>
</dbReference>
<evidence type="ECO:0000313" key="2">
    <source>
        <dbReference type="EMBL" id="CDW79733.1"/>
    </source>
</evidence>
<dbReference type="Proteomes" id="UP000039865">
    <property type="component" value="Unassembled WGS sequence"/>
</dbReference>
<dbReference type="AlphaFoldDB" id="A0A078AFP8"/>
<dbReference type="InterPro" id="IPR026983">
    <property type="entry name" value="DHC"/>
</dbReference>
<reference evidence="2 3" key="1">
    <citation type="submission" date="2014-06" db="EMBL/GenBank/DDBJ databases">
        <authorList>
            <person name="Swart Estienne"/>
        </authorList>
    </citation>
    <scope>NUCLEOTIDE SEQUENCE [LARGE SCALE GENOMIC DNA]</scope>
    <source>
        <strain evidence="2 3">130c</strain>
    </source>
</reference>
<organism evidence="2 3">
    <name type="scientific">Stylonychia lemnae</name>
    <name type="common">Ciliate</name>
    <dbReference type="NCBI Taxonomy" id="5949"/>
    <lineage>
        <taxon>Eukaryota</taxon>
        <taxon>Sar</taxon>
        <taxon>Alveolata</taxon>
        <taxon>Ciliophora</taxon>
        <taxon>Intramacronucleata</taxon>
        <taxon>Spirotrichea</taxon>
        <taxon>Stichotrichia</taxon>
        <taxon>Sporadotrichida</taxon>
        <taxon>Oxytrichidae</taxon>
        <taxon>Stylonychinae</taxon>
        <taxon>Stylonychia</taxon>
    </lineage>
</organism>
<dbReference type="GO" id="GO:0051959">
    <property type="term" value="F:dynein light intermediate chain binding"/>
    <property type="evidence" value="ECO:0007669"/>
    <property type="project" value="InterPro"/>
</dbReference>
<proteinExistence type="predicted"/>
<feature type="coiled-coil region" evidence="1">
    <location>
        <begin position="4"/>
        <end position="35"/>
    </location>
</feature>
<sequence>MSTINEYQSNNKEIYEELRRNRSNLKDQVELVASLYDQIQEVHNSNIKQSIDNIGKNDICFLKSFTKPPITLLKSMEVVLILLDQIKNPDNPWLDIKIMVNDINFYQKLINIDVANLTIEKVDQVTNILQNELLTKDKLALISINLPMLMVQWAESVIYSFKVQNEQNLILNNHLKADQDLSRLIEIQDKQFLDD</sequence>
<name>A0A078AFP8_STYLE</name>
<dbReference type="InParanoid" id="A0A078AFP8"/>
<evidence type="ECO:0000313" key="3">
    <source>
        <dbReference type="Proteomes" id="UP000039865"/>
    </source>
</evidence>